<protein>
    <recommendedName>
        <fullName evidence="3">YHS domain-containing protein</fullName>
    </recommendedName>
</protein>
<dbReference type="InterPro" id="IPR009078">
    <property type="entry name" value="Ferritin-like_SF"/>
</dbReference>
<dbReference type="Proteomes" id="UP001183615">
    <property type="component" value="Unassembled WGS sequence"/>
</dbReference>
<gene>
    <name evidence="1" type="ORF">RM779_29125</name>
</gene>
<dbReference type="RefSeq" id="WP_311620781.1">
    <property type="nucleotide sequence ID" value="NZ_JAVREV010000021.1"/>
</dbReference>
<reference evidence="2" key="1">
    <citation type="submission" date="2023-07" db="EMBL/GenBank/DDBJ databases">
        <title>30 novel species of actinomycetes from the DSMZ collection.</title>
        <authorList>
            <person name="Nouioui I."/>
        </authorList>
    </citation>
    <scope>NUCLEOTIDE SEQUENCE [LARGE SCALE GENOMIC DNA]</scope>
    <source>
        <strain evidence="2">DSM 41886</strain>
    </source>
</reference>
<evidence type="ECO:0000313" key="1">
    <source>
        <dbReference type="EMBL" id="MDT0446627.1"/>
    </source>
</evidence>
<proteinExistence type="predicted"/>
<organism evidence="1 2">
    <name type="scientific">Streptomyces johnsoniae</name>
    <dbReference type="NCBI Taxonomy" id="3075532"/>
    <lineage>
        <taxon>Bacteria</taxon>
        <taxon>Bacillati</taxon>
        <taxon>Actinomycetota</taxon>
        <taxon>Actinomycetes</taxon>
        <taxon>Kitasatosporales</taxon>
        <taxon>Streptomycetaceae</taxon>
        <taxon>Streptomyces</taxon>
    </lineage>
</organism>
<dbReference type="SUPFAM" id="SSF47240">
    <property type="entry name" value="Ferritin-like"/>
    <property type="match status" value="1"/>
</dbReference>
<evidence type="ECO:0000313" key="2">
    <source>
        <dbReference type="Proteomes" id="UP001183615"/>
    </source>
</evidence>
<dbReference type="EMBL" id="JAVREV010000021">
    <property type="protein sequence ID" value="MDT0446627.1"/>
    <property type="molecule type" value="Genomic_DNA"/>
</dbReference>
<comment type="caution">
    <text evidence="1">The sequence shown here is derived from an EMBL/GenBank/DDBJ whole genome shotgun (WGS) entry which is preliminary data.</text>
</comment>
<evidence type="ECO:0008006" key="3">
    <source>
        <dbReference type="Google" id="ProtNLM"/>
    </source>
</evidence>
<name>A0ABU2SCB9_9ACTN</name>
<accession>A0ABU2SCB9</accession>
<sequence length="214" mass="23198">MLLIDVYVPPGVLDGREKQELGRRMIDALMVEDGSHARAVLDAQRRLTQVLVHEPAGWVLGDRPAADPADAPRYLVRLTVPAPWRKDMAPHVVGPLTDAIAATEEAAGRDPGRVREEPHVTVQLVGVSEGGIGLFGRSLGSQELVEHVTRDYRTGRQGTEQELPPGMALDPVCGMVVDAAETVLTLEHEGVRHVFCDGSCRRIFAADHGLALSR</sequence>
<keyword evidence="2" id="KW-1185">Reference proteome</keyword>